<keyword evidence="6 9" id="KW-0863">Zinc-finger</keyword>
<evidence type="ECO:0000256" key="5">
    <source>
        <dbReference type="ARBA" id="ARBA00022737"/>
    </source>
</evidence>
<keyword evidence="3" id="KW-0808">Transferase</keyword>
<dbReference type="SUPFAM" id="SSF57850">
    <property type="entry name" value="RING/U-box"/>
    <property type="match status" value="3"/>
</dbReference>
<dbReference type="InterPro" id="IPR044066">
    <property type="entry name" value="TRIAD_supradom"/>
</dbReference>
<evidence type="ECO:0000313" key="14">
    <source>
        <dbReference type="Proteomes" id="UP000242525"/>
    </source>
</evidence>
<dbReference type="PANTHER" id="PTHR11685">
    <property type="entry name" value="RBR FAMILY RING FINGER AND IBR DOMAIN-CONTAINING"/>
    <property type="match status" value="1"/>
</dbReference>
<dbReference type="Pfam" id="PF01485">
    <property type="entry name" value="IBR"/>
    <property type="match status" value="1"/>
</dbReference>
<keyword evidence="13" id="KW-0436">Ligase</keyword>
<feature type="region of interest" description="Disordered" evidence="10">
    <location>
        <begin position="1"/>
        <end position="75"/>
    </location>
</feature>
<evidence type="ECO:0000256" key="7">
    <source>
        <dbReference type="ARBA" id="ARBA00022786"/>
    </source>
</evidence>
<dbReference type="EMBL" id="CCBN010000005">
    <property type="protein sequence ID" value="CDO53790.1"/>
    <property type="molecule type" value="Genomic_DNA"/>
</dbReference>
<dbReference type="InterPro" id="IPR001841">
    <property type="entry name" value="Znf_RING"/>
</dbReference>
<evidence type="ECO:0000256" key="10">
    <source>
        <dbReference type="SAM" id="MobiDB-lite"/>
    </source>
</evidence>
<dbReference type="EC" id="2.3.2.31" evidence="2"/>
<dbReference type="GO" id="GO:0016874">
    <property type="term" value="F:ligase activity"/>
    <property type="evidence" value="ECO:0007669"/>
    <property type="project" value="UniProtKB-KW"/>
</dbReference>
<evidence type="ECO:0000256" key="3">
    <source>
        <dbReference type="ARBA" id="ARBA00022679"/>
    </source>
</evidence>
<keyword evidence="7" id="KW-0833">Ubl conjugation pathway</keyword>
<dbReference type="Pfam" id="PF19422">
    <property type="entry name" value="Ariadne"/>
    <property type="match status" value="1"/>
</dbReference>
<dbReference type="CDD" id="cd20356">
    <property type="entry name" value="Rcat_RBR_HHARI-like"/>
    <property type="match status" value="1"/>
</dbReference>
<keyword evidence="5" id="KW-0677">Repeat</keyword>
<comment type="catalytic activity">
    <reaction evidence="1">
        <text>[E2 ubiquitin-conjugating enzyme]-S-ubiquitinyl-L-cysteine + [acceptor protein]-L-lysine = [E2 ubiquitin-conjugating enzyme]-L-cysteine + [acceptor protein]-N(6)-ubiquitinyl-L-lysine.</text>
        <dbReference type="EC" id="2.3.2.31"/>
    </reaction>
</comment>
<evidence type="ECO:0000256" key="8">
    <source>
        <dbReference type="ARBA" id="ARBA00022833"/>
    </source>
</evidence>
<feature type="domain" description="RING-type" evidence="12">
    <location>
        <begin position="199"/>
        <end position="441"/>
    </location>
</feature>
<dbReference type="InterPro" id="IPR031127">
    <property type="entry name" value="E3_UB_ligase_RBR"/>
</dbReference>
<dbReference type="Pfam" id="PF22191">
    <property type="entry name" value="IBR_1"/>
    <property type="match status" value="1"/>
</dbReference>
<dbReference type="Proteomes" id="UP000242525">
    <property type="component" value="Unassembled WGS sequence"/>
</dbReference>
<dbReference type="AlphaFoldDB" id="A0A0J9XAD8"/>
<evidence type="ECO:0000313" key="13">
    <source>
        <dbReference type="EMBL" id="CDO53790.1"/>
    </source>
</evidence>
<keyword evidence="8" id="KW-0862">Zinc</keyword>
<protein>
    <recommendedName>
        <fullName evidence="2">RBR-type E3 ubiquitin transferase</fullName>
        <ecNumber evidence="2">2.3.2.31</ecNumber>
    </recommendedName>
</protein>
<dbReference type="SMART" id="SM00647">
    <property type="entry name" value="IBR"/>
    <property type="match status" value="2"/>
</dbReference>
<evidence type="ECO:0000259" key="11">
    <source>
        <dbReference type="PROSITE" id="PS50089"/>
    </source>
</evidence>
<dbReference type="OrthoDB" id="10009520at2759"/>
<dbReference type="Pfam" id="PF00097">
    <property type="entry name" value="zf-C3HC4"/>
    <property type="match status" value="1"/>
</dbReference>
<evidence type="ECO:0000256" key="1">
    <source>
        <dbReference type="ARBA" id="ARBA00001798"/>
    </source>
</evidence>
<evidence type="ECO:0000256" key="4">
    <source>
        <dbReference type="ARBA" id="ARBA00022723"/>
    </source>
</evidence>
<dbReference type="InterPro" id="IPR013083">
    <property type="entry name" value="Znf_RING/FYVE/PHD"/>
</dbReference>
<keyword evidence="14" id="KW-1185">Reference proteome</keyword>
<dbReference type="InterPro" id="IPR002867">
    <property type="entry name" value="IBR_dom"/>
</dbReference>
<proteinExistence type="predicted"/>
<feature type="compositionally biased region" description="Acidic residues" evidence="10">
    <location>
        <begin position="45"/>
        <end position="75"/>
    </location>
</feature>
<dbReference type="PROSITE" id="PS50089">
    <property type="entry name" value="ZF_RING_2"/>
    <property type="match status" value="1"/>
</dbReference>
<dbReference type="InterPro" id="IPR018957">
    <property type="entry name" value="Znf_C3HC4_RING-type"/>
</dbReference>
<dbReference type="GO" id="GO:0061630">
    <property type="term" value="F:ubiquitin protein ligase activity"/>
    <property type="evidence" value="ECO:0007669"/>
    <property type="project" value="UniProtKB-EC"/>
</dbReference>
<evidence type="ECO:0000256" key="6">
    <source>
        <dbReference type="ARBA" id="ARBA00022771"/>
    </source>
</evidence>
<dbReference type="Gene3D" id="3.30.40.10">
    <property type="entry name" value="Zinc/RING finger domain, C3HC4 (zinc finger)"/>
    <property type="match status" value="1"/>
</dbReference>
<dbReference type="PROSITE" id="PS51873">
    <property type="entry name" value="TRIAD"/>
    <property type="match status" value="1"/>
</dbReference>
<organism evidence="13 14">
    <name type="scientific">Geotrichum candidum</name>
    <name type="common">Oospora lactis</name>
    <name type="synonym">Dipodascus geotrichum</name>
    <dbReference type="NCBI Taxonomy" id="1173061"/>
    <lineage>
        <taxon>Eukaryota</taxon>
        <taxon>Fungi</taxon>
        <taxon>Dikarya</taxon>
        <taxon>Ascomycota</taxon>
        <taxon>Saccharomycotina</taxon>
        <taxon>Dipodascomycetes</taxon>
        <taxon>Dipodascales</taxon>
        <taxon>Dipodascaceae</taxon>
        <taxon>Geotrichum</taxon>
    </lineage>
</organism>
<feature type="domain" description="RING-type" evidence="11">
    <location>
        <begin position="203"/>
        <end position="252"/>
    </location>
</feature>
<evidence type="ECO:0000256" key="2">
    <source>
        <dbReference type="ARBA" id="ARBA00012251"/>
    </source>
</evidence>
<reference evidence="13" key="1">
    <citation type="submission" date="2014-03" db="EMBL/GenBank/DDBJ databases">
        <authorList>
            <person name="Casaregola S."/>
        </authorList>
    </citation>
    <scope>NUCLEOTIDE SEQUENCE [LARGE SCALE GENOMIC DNA]</scope>
    <source>
        <strain evidence="13">CLIB 918</strain>
    </source>
</reference>
<comment type="caution">
    <text evidence="13">The sequence shown here is derived from an EMBL/GenBank/DDBJ whole genome shotgun (WGS) entry which is preliminary data.</text>
</comment>
<name>A0A0J9XAD8_GEOCN</name>
<dbReference type="InterPro" id="IPR017907">
    <property type="entry name" value="Znf_RING_CS"/>
</dbReference>
<gene>
    <name evidence="13" type="ORF">BN980_GECA05s07204g</name>
</gene>
<dbReference type="SMART" id="SM00184">
    <property type="entry name" value="RING"/>
    <property type="match status" value="3"/>
</dbReference>
<accession>A0A0J9XAD8</accession>
<evidence type="ECO:0000256" key="9">
    <source>
        <dbReference type="PROSITE-ProRule" id="PRU00175"/>
    </source>
</evidence>
<dbReference type="STRING" id="1173061.A0A0J9XAD8"/>
<dbReference type="GO" id="GO:0016567">
    <property type="term" value="P:protein ubiquitination"/>
    <property type="evidence" value="ECO:0007669"/>
    <property type="project" value="InterPro"/>
</dbReference>
<dbReference type="FunFam" id="1.20.120.1750:FF:000007">
    <property type="entry name" value="RBR-type E3 ubiquitin transferase"/>
    <property type="match status" value="1"/>
</dbReference>
<dbReference type="PROSITE" id="PS00518">
    <property type="entry name" value="ZF_RING_1"/>
    <property type="match status" value="2"/>
</dbReference>
<dbReference type="Gene3D" id="1.20.120.1750">
    <property type="match status" value="1"/>
</dbReference>
<keyword evidence="4" id="KW-0479">Metal-binding</keyword>
<evidence type="ECO:0000259" key="12">
    <source>
        <dbReference type="PROSITE" id="PS51873"/>
    </source>
</evidence>
<feature type="compositionally biased region" description="Low complexity" evidence="10">
    <location>
        <begin position="8"/>
        <end position="25"/>
    </location>
</feature>
<dbReference type="GO" id="GO:0008270">
    <property type="term" value="F:zinc ion binding"/>
    <property type="evidence" value="ECO:0007669"/>
    <property type="project" value="UniProtKB-KW"/>
</dbReference>
<sequence>MSHKAANPTPASSSKSSPPTLLDSPVAIDHNSHKPVGSRSQPIELSEEEEKENYFEEDEEVESYDQYSDDDVNDFDDDFDDFDEDASMGVEEEEEDDDYYEFLDKLKKPKIYETEFEVLSPKDLHKMEKDTIAHVSGFLSVTEAQARALLWTYKWQADPLIEAYVDNRTKILEKSGLLVDETTGNPISIAPYSVSTASPGYLCFICCEEAVADKPFYTFEIDCRHSLCVDCYKNYLRGKIVENGESRQIRCPQFPCKLQIPEEAVEYLFVGDGATKTNNNNDNSHETSKKPKESNARVFEKYQNLLDKDFVTLMDKTTFCPAPDCDKIIKCTKPLEDPNRKVPGVKCTCGKEFCFACSLDDHMPATCKIAKAWLKKCQDDSETANWISANTKECAKCHSTIEKSGGCNHMTCQKCKHEFCWICMGDWSLHGTSYYNCSRYDEADSMAARSEQDKSRSQLKRYLHYYNRYMNHLDSLKRDSETFEQMQEKMKELQESAGMSWIEVQFLSQAFEVLSASRHTMTWTYAFAYYLQKTHRTVIFEDNQNDLEVAVEQLSELFERPAMDLALLKINLLDKCQYVASRRVVLLEDVAQGLLDDAWKYNVSF</sequence>
<dbReference type="InterPro" id="IPR045840">
    <property type="entry name" value="Ariadne"/>
</dbReference>